<accession>A0ABW4W5Z1</accession>
<gene>
    <name evidence="2" type="ORF">ACFSJF_19960</name>
</gene>
<keyword evidence="3" id="KW-1185">Reference proteome</keyword>
<dbReference type="Pfam" id="PF10067">
    <property type="entry name" value="DUF2306"/>
    <property type="match status" value="1"/>
</dbReference>
<keyword evidence="1" id="KW-1133">Transmembrane helix</keyword>
<proteinExistence type="predicted"/>
<dbReference type="EMBL" id="JBHUHQ010000040">
    <property type="protein sequence ID" value="MFD2046546.1"/>
    <property type="molecule type" value="Genomic_DNA"/>
</dbReference>
<keyword evidence="1" id="KW-0812">Transmembrane</keyword>
<evidence type="ECO:0000313" key="3">
    <source>
        <dbReference type="Proteomes" id="UP001597383"/>
    </source>
</evidence>
<feature type="transmembrane region" description="Helical" evidence="1">
    <location>
        <begin position="147"/>
        <end position="167"/>
    </location>
</feature>
<evidence type="ECO:0000256" key="1">
    <source>
        <dbReference type="SAM" id="Phobius"/>
    </source>
</evidence>
<feature type="transmembrane region" description="Helical" evidence="1">
    <location>
        <begin position="187"/>
        <end position="204"/>
    </location>
</feature>
<feature type="transmembrane region" description="Helical" evidence="1">
    <location>
        <begin position="40"/>
        <end position="62"/>
    </location>
</feature>
<keyword evidence="1" id="KW-0472">Membrane</keyword>
<feature type="transmembrane region" description="Helical" evidence="1">
    <location>
        <begin position="108"/>
        <end position="126"/>
    </location>
</feature>
<comment type="caution">
    <text evidence="2">The sequence shown here is derived from an EMBL/GenBank/DDBJ whole genome shotgun (WGS) entry which is preliminary data.</text>
</comment>
<dbReference type="InterPro" id="IPR018750">
    <property type="entry name" value="DUF2306_membrane"/>
</dbReference>
<name>A0ABW4W5Z1_9BACI</name>
<dbReference type="RefSeq" id="WP_377558597.1">
    <property type="nucleotide sequence ID" value="NZ_JBHUHQ010000040.1"/>
</dbReference>
<organism evidence="2 3">
    <name type="scientific">Ornithinibacillus salinisoli</name>
    <dbReference type="NCBI Taxonomy" id="1848459"/>
    <lineage>
        <taxon>Bacteria</taxon>
        <taxon>Bacillati</taxon>
        <taxon>Bacillota</taxon>
        <taxon>Bacilli</taxon>
        <taxon>Bacillales</taxon>
        <taxon>Bacillaceae</taxon>
        <taxon>Ornithinibacillus</taxon>
    </lineage>
</organism>
<feature type="transmembrane region" description="Helical" evidence="1">
    <location>
        <begin position="83"/>
        <end position="102"/>
    </location>
</feature>
<dbReference type="Proteomes" id="UP001597383">
    <property type="component" value="Unassembled WGS sequence"/>
</dbReference>
<evidence type="ECO:0000313" key="2">
    <source>
        <dbReference type="EMBL" id="MFD2046546.1"/>
    </source>
</evidence>
<reference evidence="3" key="1">
    <citation type="journal article" date="2019" name="Int. J. Syst. Evol. Microbiol.">
        <title>The Global Catalogue of Microorganisms (GCM) 10K type strain sequencing project: providing services to taxonomists for standard genome sequencing and annotation.</title>
        <authorList>
            <consortium name="The Broad Institute Genomics Platform"/>
            <consortium name="The Broad Institute Genome Sequencing Center for Infectious Disease"/>
            <person name="Wu L."/>
            <person name="Ma J."/>
        </authorList>
    </citation>
    <scope>NUCLEOTIDE SEQUENCE [LARGE SCALE GENOMIC DNA]</scope>
    <source>
        <strain evidence="3">R28</strain>
    </source>
</reference>
<feature type="transmembrane region" description="Helical" evidence="1">
    <location>
        <begin position="7"/>
        <end position="28"/>
    </location>
</feature>
<sequence length="207" mass="23679">MKCIKSWWILFIISLAVTIPFVAPYLSLDPANSRVPISTGSIQFSLLVAHIVSACIALLTGFGQFIDRLRIKAPKVHRYIGRIYVISVFISGILALVYISYIENFSKAISFLVLAVLWLFTCWKGYRSAIRKKYDDHRKWMIRSFGITLVAVSGRLVVPILLLIYYTANGFSLPDGREQMIEEALNVNIWVGMIINFIIIEWVMRKK</sequence>
<protein>
    <submittedName>
        <fullName evidence="2">DUF2306 domain-containing protein</fullName>
    </submittedName>
</protein>